<sequence>MIKLIFTCEHGGNQIPEEFKELFTPYKTLLNSHRGYDVGILDVFKKFTNEFDSEKLFSETSRLLIELNRSPHHKKLFSEITKPLNEETKQYIIDNYYKSYRTDVESKIEKFIKKRNRVIHISFHSFTPELNGKVRNADIGLLYDPQSEQEKEFCKIWKQEIMKLNKELKVRLNYPYLGIADGLTSYLRKKFGYKFYGGIEIEINQKLLKNKSALNQTTQLLIDSFMHVEI</sequence>
<dbReference type="Gene3D" id="3.40.630.40">
    <property type="entry name" value="Zn-dependent exopeptidases"/>
    <property type="match status" value="1"/>
</dbReference>
<dbReference type="SUPFAM" id="SSF53187">
    <property type="entry name" value="Zn-dependent exopeptidases"/>
    <property type="match status" value="1"/>
</dbReference>
<proteinExistence type="predicted"/>
<evidence type="ECO:0000313" key="1">
    <source>
        <dbReference type="EMBL" id="KUG26486.1"/>
    </source>
</evidence>
<comment type="caution">
    <text evidence="1">The sequence shown here is derived from an EMBL/GenBank/DDBJ whole genome shotgun (WGS) entry which is preliminary data.</text>
</comment>
<organism evidence="1">
    <name type="scientific">hydrocarbon metagenome</name>
    <dbReference type="NCBI Taxonomy" id="938273"/>
    <lineage>
        <taxon>unclassified sequences</taxon>
        <taxon>metagenomes</taxon>
        <taxon>ecological metagenomes</taxon>
    </lineage>
</organism>
<name>A0A0W8G039_9ZZZZ</name>
<evidence type="ECO:0008006" key="2">
    <source>
        <dbReference type="Google" id="ProtNLM"/>
    </source>
</evidence>
<dbReference type="Pfam" id="PF05013">
    <property type="entry name" value="FGase"/>
    <property type="match status" value="1"/>
</dbReference>
<dbReference type="AlphaFoldDB" id="A0A0W8G039"/>
<protein>
    <recommendedName>
        <fullName evidence="2">N-formylglutamate amidohydrolase</fullName>
    </recommendedName>
</protein>
<dbReference type="EMBL" id="LNQE01000456">
    <property type="protein sequence ID" value="KUG26486.1"/>
    <property type="molecule type" value="Genomic_DNA"/>
</dbReference>
<reference evidence="1" key="1">
    <citation type="journal article" date="2015" name="Proc. Natl. Acad. Sci. U.S.A.">
        <title>Networks of energetic and metabolic interactions define dynamics in microbial communities.</title>
        <authorList>
            <person name="Embree M."/>
            <person name="Liu J.K."/>
            <person name="Al-Bassam M.M."/>
            <person name="Zengler K."/>
        </authorList>
    </citation>
    <scope>NUCLEOTIDE SEQUENCE</scope>
</reference>
<gene>
    <name evidence="1" type="ORF">ASZ90_003672</name>
</gene>
<accession>A0A0W8G039</accession>
<dbReference type="InterPro" id="IPR007709">
    <property type="entry name" value="N-FG_amidohydro"/>
</dbReference>